<dbReference type="STRING" id="536019.Mesop_1024"/>
<evidence type="ECO:0000313" key="2">
    <source>
        <dbReference type="Proteomes" id="UP000001623"/>
    </source>
</evidence>
<organism evidence="1 2">
    <name type="scientific">Mesorhizobium opportunistum (strain LMG 24607 / HAMBI 3007 / WSM2075)</name>
    <dbReference type="NCBI Taxonomy" id="536019"/>
    <lineage>
        <taxon>Bacteria</taxon>
        <taxon>Pseudomonadati</taxon>
        <taxon>Pseudomonadota</taxon>
        <taxon>Alphaproteobacteria</taxon>
        <taxon>Hyphomicrobiales</taxon>
        <taxon>Phyllobacteriaceae</taxon>
        <taxon>Mesorhizobium</taxon>
    </lineage>
</organism>
<accession>F7YC40</accession>
<name>F7YC40_MESOW</name>
<protein>
    <recommendedName>
        <fullName evidence="3">GCN5-related N-acetyltransferase</fullName>
    </recommendedName>
</protein>
<gene>
    <name evidence="1" type="ordered locus">Mesop_1024</name>
</gene>
<evidence type="ECO:0008006" key="3">
    <source>
        <dbReference type="Google" id="ProtNLM"/>
    </source>
</evidence>
<dbReference type="Proteomes" id="UP000001623">
    <property type="component" value="Chromosome"/>
</dbReference>
<evidence type="ECO:0000313" key="1">
    <source>
        <dbReference type="EMBL" id="AEH85510.1"/>
    </source>
</evidence>
<dbReference type="EMBL" id="CP002279">
    <property type="protein sequence ID" value="AEH85510.1"/>
    <property type="molecule type" value="Genomic_DNA"/>
</dbReference>
<proteinExistence type="predicted"/>
<dbReference type="AlphaFoldDB" id="F7YC40"/>
<reference evidence="1 2" key="1">
    <citation type="submission" date="2010-10" db="EMBL/GenBank/DDBJ databases">
        <title>Complete sequence of Mesorhizobium opportunistum WSM2075.</title>
        <authorList>
            <consortium name="US DOE Joint Genome Institute"/>
            <person name="Lucas S."/>
            <person name="Copeland A."/>
            <person name="Lapidus A."/>
            <person name="Cheng J.-F."/>
            <person name="Bruce D."/>
            <person name="Goodwin L."/>
            <person name="Pitluck S."/>
            <person name="Chertkov O."/>
            <person name="Misra M."/>
            <person name="Detter J.C."/>
            <person name="Han C."/>
            <person name="Tapia R."/>
            <person name="Land M."/>
            <person name="Hauser L."/>
            <person name="Kyrpides N."/>
            <person name="Ovchinnikova G."/>
            <person name="Mavrommatis K.M."/>
            <person name="Tiwari R.P."/>
            <person name="Howieson J.G."/>
            <person name="O'Hara G.W."/>
            <person name="Nandasena K.G."/>
            <person name="Woyke T."/>
        </authorList>
    </citation>
    <scope>NUCLEOTIDE SEQUENCE [LARGE SCALE GENOMIC DNA]</scope>
    <source>
        <strain evidence="2">LMG 24607 / HAMBI 3007 / WSM2075</strain>
    </source>
</reference>
<dbReference type="KEGG" id="mop:Mesop_1024"/>
<sequence length="43" mass="4838">MKMEIVRLEAGDDALVMRVAEDVFESWKLRDSGGREGSQPCEP</sequence>
<dbReference type="HOGENOM" id="CLU_3235857_0_0_5"/>